<dbReference type="InterPro" id="IPR031571">
    <property type="entry name" value="RcpC_dom"/>
</dbReference>
<dbReference type="InterPro" id="IPR017592">
    <property type="entry name" value="Pilus_assmbl_Flp-typ_CpaB"/>
</dbReference>
<evidence type="ECO:0000259" key="1">
    <source>
        <dbReference type="Pfam" id="PF16976"/>
    </source>
</evidence>
<keyword evidence="3" id="KW-1185">Reference proteome</keyword>
<dbReference type="Proteomes" id="UP001055057">
    <property type="component" value="Unassembled WGS sequence"/>
</dbReference>
<dbReference type="NCBIfam" id="TIGR03177">
    <property type="entry name" value="pilus_cpaB"/>
    <property type="match status" value="1"/>
</dbReference>
<comment type="caution">
    <text evidence="2">The sequence shown here is derived from an EMBL/GenBank/DDBJ whole genome shotgun (WGS) entry which is preliminary data.</text>
</comment>
<reference evidence="2" key="1">
    <citation type="journal article" date="2021" name="Front. Microbiol.">
        <title>Comprehensive Comparative Genomics and Phenotyping of Methylobacterium Species.</title>
        <authorList>
            <person name="Alessa O."/>
            <person name="Ogura Y."/>
            <person name="Fujitani Y."/>
            <person name="Takami H."/>
            <person name="Hayashi T."/>
            <person name="Sahin N."/>
            <person name="Tani A."/>
        </authorList>
    </citation>
    <scope>NUCLEOTIDE SEQUENCE</scope>
    <source>
        <strain evidence="2">DSM 23632</strain>
    </source>
</reference>
<dbReference type="EMBL" id="BPRB01000114">
    <property type="protein sequence ID" value="GJE60038.1"/>
    <property type="molecule type" value="Genomic_DNA"/>
</dbReference>
<organism evidence="2 3">
    <name type="scientific">Methylobacterium trifolii</name>
    <dbReference type="NCBI Taxonomy" id="1003092"/>
    <lineage>
        <taxon>Bacteria</taxon>
        <taxon>Pseudomonadati</taxon>
        <taxon>Pseudomonadota</taxon>
        <taxon>Alphaproteobacteria</taxon>
        <taxon>Hyphomicrobiales</taxon>
        <taxon>Methylobacteriaceae</taxon>
        <taxon>Methylobacterium</taxon>
    </lineage>
</organism>
<sequence>MRFGSRISLLVALVFGATAAFLVRGLIQDMGAGKESARTIVVAKAGIAPGMALGRENLREVPWHASETLDGSFGTIAELTRDGRRLALATLQRNEPVLASRITAPNQRATLSTQLEDGMRAVSVRVDEVRGVAGFVLPGDRVDLVLTRGENGGADQNAFADMLLQNAKVLAVDQVATEGQDKPTVARAVTLELTAQQAQRVVLAQGIGRISLVLRQSNGGDDKATARVTAQDLGAADPSERDRFAEMEKRLADMKQAADAARAESEHQAAQRLAETEARIRGEMMRTPALPAAIVAPAARPASPSSVVNVIRNGSKTEQYTVASER</sequence>
<dbReference type="Pfam" id="PF16976">
    <property type="entry name" value="RcpC"/>
    <property type="match status" value="1"/>
</dbReference>
<name>A0ABQ4U170_9HYPH</name>
<reference evidence="2" key="2">
    <citation type="submission" date="2021-08" db="EMBL/GenBank/DDBJ databases">
        <authorList>
            <person name="Tani A."/>
            <person name="Ola A."/>
            <person name="Ogura Y."/>
            <person name="Katsura K."/>
            <person name="Hayashi T."/>
        </authorList>
    </citation>
    <scope>NUCLEOTIDE SEQUENCE</scope>
    <source>
        <strain evidence="2">DSM 23632</strain>
    </source>
</reference>
<dbReference type="CDD" id="cd11614">
    <property type="entry name" value="SAF_CpaB_FlgA_like"/>
    <property type="match status" value="1"/>
</dbReference>
<proteinExistence type="predicted"/>
<dbReference type="RefSeq" id="WP_238182582.1">
    <property type="nucleotide sequence ID" value="NZ_BPRB01000114.1"/>
</dbReference>
<feature type="domain" description="Flp pilus assembly protein RcpC/CpaB" evidence="1">
    <location>
        <begin position="110"/>
        <end position="215"/>
    </location>
</feature>
<evidence type="ECO:0000313" key="3">
    <source>
        <dbReference type="Proteomes" id="UP001055057"/>
    </source>
</evidence>
<evidence type="ECO:0000313" key="2">
    <source>
        <dbReference type="EMBL" id="GJE60038.1"/>
    </source>
</evidence>
<protein>
    <recommendedName>
        <fullName evidence="1">Flp pilus assembly protein RcpC/CpaB domain-containing protein</fullName>
    </recommendedName>
</protein>
<gene>
    <name evidence="2" type="ORF">MPOCJGCO_2147</name>
</gene>
<accession>A0ABQ4U170</accession>